<dbReference type="EMBL" id="UINC01192470">
    <property type="protein sequence ID" value="SVE07627.1"/>
    <property type="molecule type" value="Genomic_DNA"/>
</dbReference>
<proteinExistence type="predicted"/>
<reference evidence="1" key="1">
    <citation type="submission" date="2018-05" db="EMBL/GenBank/DDBJ databases">
        <authorList>
            <person name="Lanie J.A."/>
            <person name="Ng W.-L."/>
            <person name="Kazmierczak K.M."/>
            <person name="Andrzejewski T.M."/>
            <person name="Davidsen T.M."/>
            <person name="Wayne K.J."/>
            <person name="Tettelin H."/>
            <person name="Glass J.I."/>
            <person name="Rusch D."/>
            <person name="Podicherti R."/>
            <person name="Tsui H.-C.T."/>
            <person name="Winkler M.E."/>
        </authorList>
    </citation>
    <scope>NUCLEOTIDE SEQUENCE</scope>
</reference>
<gene>
    <name evidence="1" type="ORF">METZ01_LOCUS460481</name>
</gene>
<name>A0A383AIG0_9ZZZZ</name>
<accession>A0A383AIG0</accession>
<protein>
    <submittedName>
        <fullName evidence="1">Uncharacterized protein</fullName>
    </submittedName>
</protein>
<organism evidence="1">
    <name type="scientific">marine metagenome</name>
    <dbReference type="NCBI Taxonomy" id="408172"/>
    <lineage>
        <taxon>unclassified sequences</taxon>
        <taxon>metagenomes</taxon>
        <taxon>ecological metagenomes</taxon>
    </lineage>
</organism>
<evidence type="ECO:0000313" key="1">
    <source>
        <dbReference type="EMBL" id="SVE07627.1"/>
    </source>
</evidence>
<dbReference type="AlphaFoldDB" id="A0A383AIG0"/>
<sequence>MSHVYQSHLTVVIGNPNKEMQTVIAQEAKDQGGMEEDVWFDYVREQFKAGTTQLAPNYMSHIDFMLSTMLGEDVRVARPFNGFTPRDGRFFPVIIFYEDYIQDLEGVPISITRFTEKMIEILREYFQKVIKAEWVTMSSTINTDQIFNK</sequence>